<evidence type="ECO:0000313" key="3">
    <source>
        <dbReference type="EMBL" id="ACK82538.1"/>
    </source>
</evidence>
<dbReference type="InterPro" id="IPR022440">
    <property type="entry name" value="CHP03788"/>
</dbReference>
<dbReference type="InterPro" id="IPR036465">
    <property type="entry name" value="vWFA_dom_sf"/>
</dbReference>
<dbReference type="KEGG" id="mch:Mchl_1675"/>
<evidence type="ECO:0000259" key="1">
    <source>
        <dbReference type="PROSITE" id="PS50234"/>
    </source>
</evidence>
<feature type="domain" description="VWFA" evidence="1">
    <location>
        <begin position="350"/>
        <end position="522"/>
    </location>
</feature>
<dbReference type="Pfam" id="PF13768">
    <property type="entry name" value="VWA_3"/>
    <property type="match status" value="1"/>
</dbReference>
<organism evidence="3 4">
    <name type="scientific">Methylorubrum extorquens (strain CM4 / NCIMB 13688)</name>
    <name type="common">Methylobacterium extorquens</name>
    <dbReference type="NCBI Taxonomy" id="440085"/>
    <lineage>
        <taxon>Bacteria</taxon>
        <taxon>Pseudomonadati</taxon>
        <taxon>Pseudomonadota</taxon>
        <taxon>Alphaproteobacteria</taxon>
        <taxon>Hyphomicrobiales</taxon>
        <taxon>Methylobacteriaceae</taxon>
        <taxon>Methylorubrum</taxon>
    </lineage>
</organism>
<evidence type="ECO:0000313" key="4">
    <source>
        <dbReference type="Proteomes" id="UP000002385"/>
    </source>
</evidence>
<gene>
    <name evidence="3" type="ordered locus">Mchl_1675</name>
</gene>
<feature type="domain" description="VIT" evidence="2">
    <location>
        <begin position="66"/>
        <end position="194"/>
    </location>
</feature>
<dbReference type="PROSITE" id="PS51468">
    <property type="entry name" value="VIT"/>
    <property type="match status" value="1"/>
</dbReference>
<dbReference type="RefSeq" id="WP_015950351.1">
    <property type="nucleotide sequence ID" value="NC_011757.1"/>
</dbReference>
<reference evidence="3 4" key="2">
    <citation type="journal article" date="2012" name="J. Bacteriol.">
        <title>Complete genome sequences of six strains of the genus Methylobacterium.</title>
        <authorList>
            <person name="Marx C.J."/>
            <person name="Bringel F."/>
            <person name="Chistoserdova L."/>
            <person name="Moulin L."/>
            <person name="Farhan Ul Haque M."/>
            <person name="Fleischman D.E."/>
            <person name="Gruffaz C."/>
            <person name="Jourand P."/>
            <person name="Knief C."/>
            <person name="Lee M.C."/>
            <person name="Muller E.E."/>
            <person name="Nadalig T."/>
            <person name="Peyraud R."/>
            <person name="Roselli S."/>
            <person name="Russ L."/>
            <person name="Goodwin L.A."/>
            <person name="Ivanova N."/>
            <person name="Kyrpides N."/>
            <person name="Lajus A."/>
            <person name="Land M.L."/>
            <person name="Medigue C."/>
            <person name="Mikhailova N."/>
            <person name="Nolan M."/>
            <person name="Woyke T."/>
            <person name="Stolyar S."/>
            <person name="Vorholt J.A."/>
            <person name="Vuilleumier S."/>
        </authorList>
    </citation>
    <scope>NUCLEOTIDE SEQUENCE [LARGE SCALE GENOMIC DNA]</scope>
    <source>
        <strain evidence="4">CM4 / NCIMB 13688</strain>
    </source>
</reference>
<dbReference type="PROSITE" id="PS50234">
    <property type="entry name" value="VWFA"/>
    <property type="match status" value="1"/>
</dbReference>
<reference evidence="4" key="1">
    <citation type="submission" date="2008-12" db="EMBL/GenBank/DDBJ databases">
        <title>Complete sequence of chromosome of Methylobacterium chloromethanicum CM4.</title>
        <authorList>
            <consortium name="US DOE Joint Genome Institute"/>
            <person name="Lucas S."/>
            <person name="Copeland A."/>
            <person name="Lapidus A."/>
            <person name="Glavina del Rio T."/>
            <person name="Dalin E."/>
            <person name="Tice H."/>
            <person name="Bruce D."/>
            <person name="Goodwin L."/>
            <person name="Pitluck S."/>
            <person name="Chertkov O."/>
            <person name="Brettin T."/>
            <person name="Detter J.C."/>
            <person name="Han C."/>
            <person name="Larimer F."/>
            <person name="Land M."/>
            <person name="Hauser L."/>
            <person name="Kyrpides N."/>
            <person name="Mikhailova N."/>
            <person name="Marx C."/>
            <person name="Richardson P."/>
        </authorList>
    </citation>
    <scope>NUCLEOTIDE SEQUENCE [LARGE SCALE GENOMIC DNA]</scope>
    <source>
        <strain evidence="4">CM4 / NCIMB 13688</strain>
    </source>
</reference>
<dbReference type="NCBIfam" id="TIGR03788">
    <property type="entry name" value="marine_srt_targ"/>
    <property type="match status" value="1"/>
</dbReference>
<dbReference type="Pfam" id="PF08487">
    <property type="entry name" value="VIT"/>
    <property type="match status" value="1"/>
</dbReference>
<dbReference type="AlphaFoldDB" id="B7KTL1"/>
<name>B7KTL1_METC4</name>
<sequence>MLSLPHSPLPLSPHSRSSLAHPAPGLTRNLLLGPLIALLLALIAGITPARAQDSRAQNSRAQDGSGTLLLRFEGGAPVEAPRLKADAAISVSGLTARATITQAFRNTTSEWAEGTYLFPLPEDAAVDTMKLVVGDRVIVADIRERAAARRVYEAAKAEGKAAALTEQQRPNLFTNAVANIGPGETVLVQIEYQQPVRSSAGTYALRLPTVAAPRYSPAPPAVTAVVERGAAADPVPDREKIAAPVLDPARHAPINPLTLTIDLMAGFPLGQVRSATHAVRIEERSASERRITLADGATAADRDFELTWTAAPGEAPSIGLFREQVAGAEAVLAVVTPPESASPASPVPRDVVFVIDNSGSMGGASMRQAKASLLIGLDRLGAGDRFNVIRFDHSFDTLFPDLVPADAGHLMRAKSFVAGLQASGGTEMLAPLQAALRDATPEETGRLRQVVFLTDGAIGNEAQIFSAIATERGRSRLFMVGIGSAPNGYLMRHAAEVGQGSFTQIDTPDQVTERMRALLVKLESPAVTDLTATFSEPGIDVTPARLPDLYRGEPLTLSARMGQARGTLTLTGRIGGQPWQTQLHLDAAQDGTGIGKLWARAKIAEAETARLTGGLTTEAADAAILRLALDHGLTTRLTSLVAVDATPRRPAGMRLASTELPLNLPAGWDFETVFGTQDEAPQLPPPPRQRRAAAPATQIAAAQAVALPQTATDFEIRAWLGALLLALGLVLSRRRLAA</sequence>
<dbReference type="SMART" id="SM00327">
    <property type="entry name" value="VWA"/>
    <property type="match status" value="1"/>
</dbReference>
<dbReference type="SMART" id="SM00609">
    <property type="entry name" value="VIT"/>
    <property type="match status" value="1"/>
</dbReference>
<dbReference type="InterPro" id="IPR013694">
    <property type="entry name" value="VIT"/>
</dbReference>
<proteinExistence type="predicted"/>
<dbReference type="Proteomes" id="UP000002385">
    <property type="component" value="Chromosome"/>
</dbReference>
<accession>B7KTL1</accession>
<dbReference type="SUPFAM" id="SSF53300">
    <property type="entry name" value="vWA-like"/>
    <property type="match status" value="1"/>
</dbReference>
<evidence type="ECO:0000259" key="2">
    <source>
        <dbReference type="PROSITE" id="PS51468"/>
    </source>
</evidence>
<dbReference type="InterPro" id="IPR002035">
    <property type="entry name" value="VWF_A"/>
</dbReference>
<dbReference type="HOGENOM" id="CLU_011139_1_1_5"/>
<dbReference type="PANTHER" id="PTHR45737:SF6">
    <property type="entry name" value="VON WILLEBRAND FACTOR A DOMAIN-CONTAINING PROTEIN 5A"/>
    <property type="match status" value="1"/>
</dbReference>
<dbReference type="Gene3D" id="3.40.50.410">
    <property type="entry name" value="von Willebrand factor, type A domain"/>
    <property type="match status" value="1"/>
</dbReference>
<protein>
    <submittedName>
        <fullName evidence="3">Vault protein inter-alpha-trypsin domain protein</fullName>
    </submittedName>
</protein>
<dbReference type="EMBL" id="CP001298">
    <property type="protein sequence ID" value="ACK82538.1"/>
    <property type="molecule type" value="Genomic_DNA"/>
</dbReference>
<dbReference type="PANTHER" id="PTHR45737">
    <property type="entry name" value="VON WILLEBRAND FACTOR A DOMAIN-CONTAINING PROTEIN 5A"/>
    <property type="match status" value="1"/>
</dbReference>